<evidence type="ECO:0000313" key="2">
    <source>
        <dbReference type="EMBL" id="MEZ0493973.1"/>
    </source>
</evidence>
<evidence type="ECO:0008006" key="4">
    <source>
        <dbReference type="Google" id="ProtNLM"/>
    </source>
</evidence>
<dbReference type="EMBL" id="JBGGTQ010000009">
    <property type="protein sequence ID" value="MEZ0493973.1"/>
    <property type="molecule type" value="Genomic_DNA"/>
</dbReference>
<proteinExistence type="predicted"/>
<keyword evidence="3" id="KW-1185">Reference proteome</keyword>
<organism evidence="2 3">
    <name type="scientific">Kineococcus mangrovi</name>
    <dbReference type="NCBI Taxonomy" id="1660183"/>
    <lineage>
        <taxon>Bacteria</taxon>
        <taxon>Bacillati</taxon>
        <taxon>Actinomycetota</taxon>
        <taxon>Actinomycetes</taxon>
        <taxon>Kineosporiales</taxon>
        <taxon>Kineosporiaceae</taxon>
        <taxon>Kineococcus</taxon>
    </lineage>
</organism>
<dbReference type="Proteomes" id="UP001566476">
    <property type="component" value="Unassembled WGS sequence"/>
</dbReference>
<gene>
    <name evidence="2" type="ORF">AB2L28_17190</name>
</gene>
<comment type="caution">
    <text evidence="2">The sequence shown here is derived from an EMBL/GenBank/DDBJ whole genome shotgun (WGS) entry which is preliminary data.</text>
</comment>
<evidence type="ECO:0000313" key="3">
    <source>
        <dbReference type="Proteomes" id="UP001566476"/>
    </source>
</evidence>
<accession>A0ABV4I5K2</accession>
<dbReference type="RefSeq" id="WP_370720214.1">
    <property type="nucleotide sequence ID" value="NZ_JBGGTQ010000009.1"/>
</dbReference>
<evidence type="ECO:0000256" key="1">
    <source>
        <dbReference type="SAM" id="MobiDB-lite"/>
    </source>
</evidence>
<feature type="region of interest" description="Disordered" evidence="1">
    <location>
        <begin position="153"/>
        <end position="179"/>
    </location>
</feature>
<protein>
    <recommendedName>
        <fullName evidence="4">Lipoprotein</fullName>
    </recommendedName>
</protein>
<name>A0ABV4I5K2_9ACTN</name>
<reference evidence="2 3" key="1">
    <citation type="submission" date="2024-07" db="EMBL/GenBank/DDBJ databases">
        <authorList>
            <person name="Thanompreechachai J."/>
            <person name="Duangmal K."/>
        </authorList>
    </citation>
    <scope>NUCLEOTIDE SEQUENCE [LARGE SCALE GENOMIC DNA]</scope>
    <source>
        <strain evidence="2 3">TBRC 1896</strain>
    </source>
</reference>
<sequence length="527" mass="54617">MGRWGTRPRRPQEGIPIRRRTAHGLALVTGLSLLAACTGASDDEQASPPEGGEDGGDGRVRAVLRAQDTPTTVLPVDSPADAAAALSAHLLASSPSVVIGEEDPATLDLAAALAATDGVPLLLPAPSTTAEVRRLGAGEVLTVGARATTWAEQTFTGPDDPPVRAHETSGPVAAPDPGEDGGTTLLVTGAGWEAAAAATARALGVQVLTVPGADPRAGATTVDALHAGAGRTGSGAGRHVVGLGSAFGPPEVFASRTAVASTGIHVPGGGQLPLAGRRAVALYGTPGTPSLGVLGEQSLPQTLDRARALAARYDGLGGLPAVPTLEIITTVAAGSPGSDGDYSTELDPDDLEPWVDRAGREGVAVVLDLQSGRSDFLTQARRYEQLLRYPHVGLALDPEWRLGPDQRPLQQIGSVDVAEVNAVADWLAGFVRDRTLPQKVFLLHQFRTSMVRDREELDVGHDELVTVVHADGHGTPGNKEATYRALTRQGPAGLLWGWKNFLDEDTPTFTPQQTAALEPPPVFVSYQ</sequence>